<dbReference type="OrthoDB" id="9796919at2"/>
<dbReference type="EC" id="2.3.1.266" evidence="5"/>
<evidence type="ECO:0000256" key="5">
    <source>
        <dbReference type="RuleBase" id="RU363094"/>
    </source>
</evidence>
<dbReference type="GO" id="GO:0005737">
    <property type="term" value="C:cytoplasm"/>
    <property type="evidence" value="ECO:0007669"/>
    <property type="project" value="UniProtKB-SubCell"/>
</dbReference>
<comment type="caution">
    <text evidence="7">The sequence shown here is derived from an EMBL/GenBank/DDBJ whole genome shotgun (WGS) entry which is preliminary data.</text>
</comment>
<dbReference type="PANTHER" id="PTHR43420">
    <property type="entry name" value="ACETYLTRANSFERASE"/>
    <property type="match status" value="1"/>
</dbReference>
<dbReference type="NCBIfam" id="TIGR01575">
    <property type="entry name" value="rimI"/>
    <property type="match status" value="1"/>
</dbReference>
<evidence type="ECO:0000259" key="6">
    <source>
        <dbReference type="PROSITE" id="PS51186"/>
    </source>
</evidence>
<dbReference type="Pfam" id="PF00583">
    <property type="entry name" value="Acetyltransf_1"/>
    <property type="match status" value="1"/>
</dbReference>
<dbReference type="InterPro" id="IPR050680">
    <property type="entry name" value="YpeA/RimI_acetyltransf"/>
</dbReference>
<evidence type="ECO:0000313" key="8">
    <source>
        <dbReference type="Proteomes" id="UP000006327"/>
    </source>
</evidence>
<evidence type="ECO:0000256" key="3">
    <source>
        <dbReference type="ARBA" id="ARBA00022679"/>
    </source>
</evidence>
<evidence type="ECO:0000256" key="1">
    <source>
        <dbReference type="ARBA" id="ARBA00005395"/>
    </source>
</evidence>
<keyword evidence="2 5" id="KW-0963">Cytoplasm</keyword>
<keyword evidence="4 7" id="KW-0012">Acyltransferase</keyword>
<dbReference type="SUPFAM" id="SSF55729">
    <property type="entry name" value="Acyl-CoA N-acyltransferases (Nat)"/>
    <property type="match status" value="1"/>
</dbReference>
<dbReference type="CDD" id="cd04301">
    <property type="entry name" value="NAT_SF"/>
    <property type="match status" value="1"/>
</dbReference>
<gene>
    <name evidence="7" type="primary">rimI</name>
    <name evidence="7" type="ORF">GARC_1852</name>
</gene>
<dbReference type="STRING" id="493475.GARC_1852"/>
<dbReference type="AlphaFoldDB" id="K6XDX8"/>
<evidence type="ECO:0000256" key="4">
    <source>
        <dbReference type="ARBA" id="ARBA00023315"/>
    </source>
</evidence>
<dbReference type="RefSeq" id="WP_007619003.1">
    <property type="nucleotide sequence ID" value="NZ_BAEO01000024.1"/>
</dbReference>
<dbReference type="Proteomes" id="UP000006327">
    <property type="component" value="Unassembled WGS sequence"/>
</dbReference>
<feature type="domain" description="N-acetyltransferase" evidence="6">
    <location>
        <begin position="3"/>
        <end position="148"/>
    </location>
</feature>
<protein>
    <recommendedName>
        <fullName evidence="5">[Ribosomal protein bS18]-alanine N-acetyltransferase</fullName>
        <ecNumber evidence="5">2.3.1.266</ecNumber>
    </recommendedName>
</protein>
<comment type="catalytic activity">
    <reaction evidence="5">
        <text>N-terminal L-alanyl-[ribosomal protein bS18] + acetyl-CoA = N-terminal N(alpha)-acetyl-L-alanyl-[ribosomal protein bS18] + CoA + H(+)</text>
        <dbReference type="Rhea" id="RHEA:43756"/>
        <dbReference type="Rhea" id="RHEA-COMP:10676"/>
        <dbReference type="Rhea" id="RHEA-COMP:10677"/>
        <dbReference type="ChEBI" id="CHEBI:15378"/>
        <dbReference type="ChEBI" id="CHEBI:57287"/>
        <dbReference type="ChEBI" id="CHEBI:57288"/>
        <dbReference type="ChEBI" id="CHEBI:64718"/>
        <dbReference type="ChEBI" id="CHEBI:83683"/>
        <dbReference type="EC" id="2.3.1.266"/>
    </reaction>
</comment>
<evidence type="ECO:0000313" key="7">
    <source>
        <dbReference type="EMBL" id="GAC18819.1"/>
    </source>
</evidence>
<dbReference type="eggNOG" id="COG0456">
    <property type="taxonomic scope" value="Bacteria"/>
</dbReference>
<keyword evidence="3 7" id="KW-0808">Transferase</keyword>
<proteinExistence type="inferred from homology"/>
<organism evidence="7 8">
    <name type="scientific">Paraglaciecola arctica BSs20135</name>
    <dbReference type="NCBI Taxonomy" id="493475"/>
    <lineage>
        <taxon>Bacteria</taxon>
        <taxon>Pseudomonadati</taxon>
        <taxon>Pseudomonadota</taxon>
        <taxon>Gammaproteobacteria</taxon>
        <taxon>Alteromonadales</taxon>
        <taxon>Alteromonadaceae</taxon>
        <taxon>Paraglaciecola</taxon>
    </lineage>
</organism>
<comment type="function">
    <text evidence="5">Acetylates the N-terminal alanine of ribosomal protein bS18.</text>
</comment>
<reference evidence="7 8" key="1">
    <citation type="journal article" date="2017" name="Antonie Van Leeuwenhoek">
        <title>Rhizobium rhizosphaerae sp. nov., a novel species isolated from rice rhizosphere.</title>
        <authorList>
            <person name="Zhao J.J."/>
            <person name="Zhang J."/>
            <person name="Zhang R.J."/>
            <person name="Zhang C.W."/>
            <person name="Yin H.Q."/>
            <person name="Zhang X.X."/>
        </authorList>
    </citation>
    <scope>NUCLEOTIDE SEQUENCE [LARGE SCALE GENOMIC DNA]</scope>
    <source>
        <strain evidence="7 8">BSs20135</strain>
    </source>
</reference>
<dbReference type="GO" id="GO:0008999">
    <property type="term" value="F:protein-N-terminal-alanine acetyltransferase activity"/>
    <property type="evidence" value="ECO:0007669"/>
    <property type="project" value="UniProtKB-EC"/>
</dbReference>
<dbReference type="PANTHER" id="PTHR43420:SF51">
    <property type="entry name" value="PEPTIDYL-LYSINE N-ACETYLTRANSFERASE YIAC"/>
    <property type="match status" value="1"/>
</dbReference>
<keyword evidence="8" id="KW-1185">Reference proteome</keyword>
<name>K6XDX8_9ALTE</name>
<dbReference type="InterPro" id="IPR016181">
    <property type="entry name" value="Acyl_CoA_acyltransferase"/>
</dbReference>
<comment type="subcellular location">
    <subcellularLocation>
        <location evidence="5">Cytoplasm</location>
    </subcellularLocation>
</comment>
<dbReference type="InterPro" id="IPR006464">
    <property type="entry name" value="AcTrfase_RimI/Ard1"/>
</dbReference>
<dbReference type="InterPro" id="IPR000182">
    <property type="entry name" value="GNAT_dom"/>
</dbReference>
<accession>K6XDX8</accession>
<evidence type="ECO:0000256" key="2">
    <source>
        <dbReference type="ARBA" id="ARBA00022490"/>
    </source>
</evidence>
<comment type="similarity">
    <text evidence="1 5">Belongs to the acetyltransferase family. RimI subfamily.</text>
</comment>
<dbReference type="EMBL" id="BAEO01000024">
    <property type="protein sequence ID" value="GAC18819.1"/>
    <property type="molecule type" value="Genomic_DNA"/>
</dbReference>
<dbReference type="PROSITE" id="PS51186">
    <property type="entry name" value="GNAT"/>
    <property type="match status" value="1"/>
</dbReference>
<sequence length="148" mass="16958">MKPQFSPLTIQNSDPYFELHKQGQYSPWSRKIFEDCLTKPYFAYSLDHDNQPLGYYIAMTVLDEVTLMDIVVSSAHQGNGFGKSLLQHLLDHCNQNNIQQIWLEVRESNAAAINLYDNAGFILVEQRVNYYPSAKGKEDALIMCCYLG</sequence>
<dbReference type="Gene3D" id="3.40.630.30">
    <property type="match status" value="1"/>
</dbReference>